<evidence type="ECO:0000313" key="7">
    <source>
        <dbReference type="EMBL" id="MEN3069225.1"/>
    </source>
</evidence>
<keyword evidence="5 6" id="KW-0472">Membrane</keyword>
<keyword evidence="3 6" id="KW-0812">Transmembrane</keyword>
<evidence type="ECO:0000256" key="4">
    <source>
        <dbReference type="ARBA" id="ARBA00022989"/>
    </source>
</evidence>
<feature type="transmembrane region" description="Helical" evidence="6">
    <location>
        <begin position="312"/>
        <end position="332"/>
    </location>
</feature>
<feature type="transmembrane region" description="Helical" evidence="6">
    <location>
        <begin position="41"/>
        <end position="62"/>
    </location>
</feature>
<evidence type="ECO:0000256" key="2">
    <source>
        <dbReference type="ARBA" id="ARBA00022475"/>
    </source>
</evidence>
<dbReference type="PANTHER" id="PTHR30250:SF26">
    <property type="entry name" value="PSMA PROTEIN"/>
    <property type="match status" value="1"/>
</dbReference>
<sequence>MSVVKRLLSGSIAGWASIAILTVNQLALVPIFLKYWTVEEFAVWLAAQAVLSFGTVLSVGYNTYLEFEFIKYGEKNRIRIAEILYSAAPCVFVLAACETSVVFFAIKSGWANSLFNSDGDLPAWLLRDAGYLILVQSLGYLISVCVLGLIQRAIVPFGYYSRNAWLYVCGSIVSTLGAVCSVVSGGGVLVTGIAQVAAYFLFSVAAAYYLINILKDELLLPRKFSLLYGFKSLLPASALAVKTLFGMLQQQGVRLLLGGFLGMHELASFASMRTINNVAMQAASTVVNPLAPELMRYANSGDSEKMHSTFGLMWILVAISLAFVLVPLQWIAPLVFKTWTLGRISYYPFVFCGLSVALLVFCVSQPALTIVKGTNSIKTQLAATICGAFVLIVSIYCLSKSIGLLSAAVGLIASEVIALIFYMLSAKRWIARHEMTWPQLLFIRVVVVCSISSLGILLTAAFPEHALTITAVIWLCELAMLPLVWRALPYVLKERFVSIQKRVVSAGIE</sequence>
<feature type="transmembrane region" description="Helical" evidence="6">
    <location>
        <begin position="468"/>
        <end position="492"/>
    </location>
</feature>
<evidence type="ECO:0000256" key="6">
    <source>
        <dbReference type="SAM" id="Phobius"/>
    </source>
</evidence>
<evidence type="ECO:0000313" key="8">
    <source>
        <dbReference type="Proteomes" id="UP001410394"/>
    </source>
</evidence>
<comment type="subcellular location">
    <subcellularLocation>
        <location evidence="1">Cell membrane</location>
        <topology evidence="1">Multi-pass membrane protein</topology>
    </subcellularLocation>
</comment>
<feature type="transmembrane region" description="Helical" evidence="6">
    <location>
        <begin position="402"/>
        <end position="421"/>
    </location>
</feature>
<feature type="transmembrane region" description="Helical" evidence="6">
    <location>
        <begin position="12"/>
        <end position="35"/>
    </location>
</feature>
<reference evidence="7 8" key="1">
    <citation type="journal article" date="2018" name="Int. J. Syst. Evol. Microbiol.">
        <title>Uliginosibacterium sediminicola sp. nov., isolated from freshwater sediment.</title>
        <authorList>
            <person name="Hwang W.M."/>
            <person name="Kim S.M."/>
            <person name="Kang K."/>
            <person name="Ahn T.Y."/>
        </authorList>
    </citation>
    <scope>NUCLEOTIDE SEQUENCE [LARGE SCALE GENOMIC DNA]</scope>
    <source>
        <strain evidence="7 8">M1-21</strain>
    </source>
</reference>
<dbReference type="RefSeq" id="WP_345919997.1">
    <property type="nucleotide sequence ID" value="NZ_JBDIVE010000006.1"/>
</dbReference>
<dbReference type="EMBL" id="JBDIVE010000006">
    <property type="protein sequence ID" value="MEN3069225.1"/>
    <property type="molecule type" value="Genomic_DNA"/>
</dbReference>
<keyword evidence="8" id="KW-1185">Reference proteome</keyword>
<feature type="transmembrane region" description="Helical" evidence="6">
    <location>
        <begin position="344"/>
        <end position="364"/>
    </location>
</feature>
<name>A0ABU9YZT9_9RHOO</name>
<keyword evidence="4 6" id="KW-1133">Transmembrane helix</keyword>
<accession>A0ABU9YZT9</accession>
<feature type="transmembrane region" description="Helical" evidence="6">
    <location>
        <begin position="164"/>
        <end position="190"/>
    </location>
</feature>
<evidence type="ECO:0000256" key="1">
    <source>
        <dbReference type="ARBA" id="ARBA00004651"/>
    </source>
</evidence>
<keyword evidence="2" id="KW-1003">Cell membrane</keyword>
<dbReference type="PANTHER" id="PTHR30250">
    <property type="entry name" value="PST FAMILY PREDICTED COLANIC ACID TRANSPORTER"/>
    <property type="match status" value="1"/>
</dbReference>
<feature type="transmembrane region" description="Helical" evidence="6">
    <location>
        <begin position="441"/>
        <end position="462"/>
    </location>
</feature>
<gene>
    <name evidence="7" type="ORF">ABDB84_12110</name>
</gene>
<dbReference type="InterPro" id="IPR050833">
    <property type="entry name" value="Poly_Biosynth_Transport"/>
</dbReference>
<protein>
    <recommendedName>
        <fullName evidence="9">Polysaccharide biosynthesis protein</fullName>
    </recommendedName>
</protein>
<evidence type="ECO:0000256" key="5">
    <source>
        <dbReference type="ARBA" id="ARBA00023136"/>
    </source>
</evidence>
<feature type="transmembrane region" description="Helical" evidence="6">
    <location>
        <begin position="376"/>
        <end position="396"/>
    </location>
</feature>
<feature type="transmembrane region" description="Helical" evidence="6">
    <location>
        <begin position="129"/>
        <end position="152"/>
    </location>
</feature>
<organism evidence="7 8">
    <name type="scientific">Uliginosibacterium sediminicola</name>
    <dbReference type="NCBI Taxonomy" id="2024550"/>
    <lineage>
        <taxon>Bacteria</taxon>
        <taxon>Pseudomonadati</taxon>
        <taxon>Pseudomonadota</taxon>
        <taxon>Betaproteobacteria</taxon>
        <taxon>Rhodocyclales</taxon>
        <taxon>Zoogloeaceae</taxon>
        <taxon>Uliginosibacterium</taxon>
    </lineage>
</organism>
<evidence type="ECO:0008006" key="9">
    <source>
        <dbReference type="Google" id="ProtNLM"/>
    </source>
</evidence>
<evidence type="ECO:0000256" key="3">
    <source>
        <dbReference type="ARBA" id="ARBA00022692"/>
    </source>
</evidence>
<dbReference type="Proteomes" id="UP001410394">
    <property type="component" value="Unassembled WGS sequence"/>
</dbReference>
<feature type="transmembrane region" description="Helical" evidence="6">
    <location>
        <begin position="83"/>
        <end position="106"/>
    </location>
</feature>
<feature type="transmembrane region" description="Helical" evidence="6">
    <location>
        <begin position="196"/>
        <end position="214"/>
    </location>
</feature>
<comment type="caution">
    <text evidence="7">The sequence shown here is derived from an EMBL/GenBank/DDBJ whole genome shotgun (WGS) entry which is preliminary data.</text>
</comment>
<proteinExistence type="predicted"/>